<reference evidence="1 2" key="1">
    <citation type="submission" date="2024-01" db="EMBL/GenBank/DDBJ databases">
        <title>The complete chloroplast genome sequence of Lithospermum erythrorhizon: insights into the phylogenetic relationship among Boraginaceae species and the maternal lineages of purple gromwells.</title>
        <authorList>
            <person name="Okada T."/>
            <person name="Watanabe K."/>
        </authorList>
    </citation>
    <scope>NUCLEOTIDE SEQUENCE [LARGE SCALE GENOMIC DNA]</scope>
</reference>
<comment type="caution">
    <text evidence="1">The sequence shown here is derived from an EMBL/GenBank/DDBJ whole genome shotgun (WGS) entry which is preliminary data.</text>
</comment>
<gene>
    <name evidence="1" type="ORF">LIER_41019</name>
</gene>
<dbReference type="AlphaFoldDB" id="A0AAV3R6B1"/>
<name>A0AAV3R6B1_LITER</name>
<organism evidence="1 2">
    <name type="scientific">Lithospermum erythrorhizon</name>
    <name type="common">Purple gromwell</name>
    <name type="synonym">Lithospermum officinale var. erythrorhizon</name>
    <dbReference type="NCBI Taxonomy" id="34254"/>
    <lineage>
        <taxon>Eukaryota</taxon>
        <taxon>Viridiplantae</taxon>
        <taxon>Streptophyta</taxon>
        <taxon>Embryophyta</taxon>
        <taxon>Tracheophyta</taxon>
        <taxon>Spermatophyta</taxon>
        <taxon>Magnoliopsida</taxon>
        <taxon>eudicotyledons</taxon>
        <taxon>Gunneridae</taxon>
        <taxon>Pentapetalae</taxon>
        <taxon>asterids</taxon>
        <taxon>lamiids</taxon>
        <taxon>Boraginales</taxon>
        <taxon>Boraginaceae</taxon>
        <taxon>Boraginoideae</taxon>
        <taxon>Lithospermeae</taxon>
        <taxon>Lithospermum</taxon>
    </lineage>
</organism>
<dbReference type="Pfam" id="PF04827">
    <property type="entry name" value="Plant_tran"/>
    <property type="match status" value="1"/>
</dbReference>
<accession>A0AAV3R6B1</accession>
<dbReference type="PANTHER" id="PTHR47150">
    <property type="entry name" value="OS12G0169200 PROTEIN"/>
    <property type="match status" value="1"/>
</dbReference>
<sequence length="195" mass="22427">MGLSTLQKCTIAIRILGYEVMAVDDYVRIGETTTRTCLEYFVHGVVEIFGNEYLRRPTAADLHQLLSVAHERGFPVMIGTQNDINVLDKSPVFGDIFNGTMPPVDFRINGNKYDMPYYLIDGIYPKYDIFVKSISRPQGSKAQLFASYQERYRKDIECIWNSPSTFCNCQRSNTCLLTKFWCIIMRNMIVEDEGN</sequence>
<proteinExistence type="predicted"/>
<evidence type="ECO:0000313" key="2">
    <source>
        <dbReference type="Proteomes" id="UP001454036"/>
    </source>
</evidence>
<dbReference type="EMBL" id="BAABME010024725">
    <property type="protein sequence ID" value="GAA0170766.1"/>
    <property type="molecule type" value="Genomic_DNA"/>
</dbReference>
<dbReference type="Proteomes" id="UP001454036">
    <property type="component" value="Unassembled WGS sequence"/>
</dbReference>
<evidence type="ECO:0000313" key="1">
    <source>
        <dbReference type="EMBL" id="GAA0170766.1"/>
    </source>
</evidence>
<keyword evidence="2" id="KW-1185">Reference proteome</keyword>
<dbReference type="PANTHER" id="PTHR47150:SF5">
    <property type="entry name" value="OS07G0546750 PROTEIN"/>
    <property type="match status" value="1"/>
</dbReference>
<dbReference type="InterPro" id="IPR006912">
    <property type="entry name" value="Harbinger_derived_prot"/>
</dbReference>
<protein>
    <submittedName>
        <fullName evidence="1">Uncharacterized protein</fullName>
    </submittedName>
</protein>